<feature type="domain" description="HNH nuclease" evidence="1">
    <location>
        <begin position="62"/>
        <end position="106"/>
    </location>
</feature>
<dbReference type="SUPFAM" id="SSF54171">
    <property type="entry name" value="DNA-binding domain"/>
    <property type="match status" value="1"/>
</dbReference>
<sequence length="168" mass="19370">MSFKTKDLPSSEKLHALFRYDEDGQIYWKNLNNSRKSADRPAGSINRSLGYRQVHMMGSLFYAHRIIFKMHNPDVDISNLVIDHKDGDRLNNRIENLRAVTHSDNSLNRLMNVNPYGQGVEKVSNRFAAIVARHGKKKRLGIFDTPEEAHEAYCQATAKYNLRLAQLR</sequence>
<proteinExistence type="predicted"/>
<keyword evidence="2" id="KW-0255">Endonuclease</keyword>
<protein>
    <submittedName>
        <fullName evidence="2">Endonuclease</fullName>
    </submittedName>
</protein>
<dbReference type="KEGG" id="rsp:RSP_3001"/>
<dbReference type="InterPro" id="IPR044925">
    <property type="entry name" value="His-Me_finger_sf"/>
</dbReference>
<dbReference type="STRING" id="272943.RSP_3001"/>
<evidence type="ECO:0000313" key="2">
    <source>
        <dbReference type="EMBL" id="ABA79167.1"/>
    </source>
</evidence>
<gene>
    <name evidence="2" type="ORF">RSP_3001</name>
</gene>
<reference evidence="3" key="1">
    <citation type="submission" date="2005-09" db="EMBL/GenBank/DDBJ databases">
        <title>Complete sequence of chromosome 1 of Rhodobacter sphaeroides 2.4.1.</title>
        <authorList>
            <person name="Copeland A."/>
            <person name="Lucas S."/>
            <person name="Lapidus A."/>
            <person name="Barry K."/>
            <person name="Detter J.C."/>
            <person name="Glavina T."/>
            <person name="Hammon N."/>
            <person name="Israni S."/>
            <person name="Pitluck S."/>
            <person name="Richardson P."/>
            <person name="Mackenzie C."/>
            <person name="Choudhary M."/>
            <person name="Larimer F."/>
            <person name="Hauser L.J."/>
            <person name="Land M."/>
            <person name="Donohue T.J."/>
            <person name="Kaplan S."/>
        </authorList>
    </citation>
    <scope>NUCLEOTIDE SEQUENCE [LARGE SCALE GENOMIC DNA]</scope>
    <source>
        <strain evidence="3">ATCC 17023 / DSM 158 / JCM 6121 / CCUG 31486 / LMG 2827 / NBRC 12203 / NCIMB 8253 / ATH 2.4.1.</strain>
    </source>
</reference>
<dbReference type="Pfam" id="PF13392">
    <property type="entry name" value="HNH_3"/>
    <property type="match status" value="1"/>
</dbReference>
<dbReference type="AlphaFoldDB" id="Q3J217"/>
<dbReference type="EnsemblBacteria" id="ABA79167">
    <property type="protein sequence ID" value="ABA79167"/>
    <property type="gene ID" value="RSP_3001"/>
</dbReference>
<dbReference type="EMBL" id="CP000143">
    <property type="protein sequence ID" value="ABA79167.1"/>
    <property type="molecule type" value="Genomic_DNA"/>
</dbReference>
<dbReference type="InterPro" id="IPR016177">
    <property type="entry name" value="DNA-bd_dom_sf"/>
</dbReference>
<dbReference type="Proteomes" id="UP000002703">
    <property type="component" value="Chromosome 1"/>
</dbReference>
<keyword evidence="3" id="KW-1185">Reference proteome</keyword>
<keyword evidence="2" id="KW-0378">Hydrolase</keyword>
<dbReference type="GO" id="GO:0003677">
    <property type="term" value="F:DNA binding"/>
    <property type="evidence" value="ECO:0007669"/>
    <property type="project" value="InterPro"/>
</dbReference>
<dbReference type="GeneID" id="3720252"/>
<dbReference type="Gene3D" id="3.90.75.20">
    <property type="match status" value="1"/>
</dbReference>
<evidence type="ECO:0000313" key="3">
    <source>
        <dbReference type="Proteomes" id="UP000002703"/>
    </source>
</evidence>
<dbReference type="InterPro" id="IPR003615">
    <property type="entry name" value="HNH_nuc"/>
</dbReference>
<dbReference type="GO" id="GO:0004519">
    <property type="term" value="F:endonuclease activity"/>
    <property type="evidence" value="ECO:0007669"/>
    <property type="project" value="UniProtKB-KW"/>
</dbReference>
<dbReference type="OrthoDB" id="388551at2"/>
<evidence type="ECO:0000259" key="1">
    <source>
        <dbReference type="Pfam" id="PF13392"/>
    </source>
</evidence>
<dbReference type="RefSeq" id="WP_011337916.1">
    <property type="nucleotide sequence ID" value="NC_007493.2"/>
</dbReference>
<accession>Q3J217</accession>
<keyword evidence="2" id="KW-0540">Nuclease</keyword>
<dbReference type="PhylomeDB" id="Q3J217"/>
<dbReference type="SUPFAM" id="SSF54060">
    <property type="entry name" value="His-Me finger endonucleases"/>
    <property type="match status" value="1"/>
</dbReference>
<name>Q3J217_CERS4</name>
<organism evidence="2 3">
    <name type="scientific">Cereibacter sphaeroides (strain ATCC 17023 / DSM 158 / JCM 6121 / CCUG 31486 / LMG 2827 / NBRC 12203 / NCIMB 8253 / ATH 2.4.1.)</name>
    <name type="common">Rhodobacter sphaeroides</name>
    <dbReference type="NCBI Taxonomy" id="272943"/>
    <lineage>
        <taxon>Bacteria</taxon>
        <taxon>Pseudomonadati</taxon>
        <taxon>Pseudomonadota</taxon>
        <taxon>Alphaproteobacteria</taxon>
        <taxon>Rhodobacterales</taxon>
        <taxon>Paracoccaceae</taxon>
        <taxon>Cereibacter</taxon>
    </lineage>
</organism>